<evidence type="ECO:0000313" key="2">
    <source>
        <dbReference type="Proteomes" id="UP000009872"/>
    </source>
</evidence>
<dbReference type="HOGENOM" id="CLU_3408689_0_0_10"/>
<dbReference type="Proteomes" id="UP000009872">
    <property type="component" value="Unassembled WGS sequence"/>
</dbReference>
<sequence length="29" mass="3216">MPNMYIGANNPNVESDERTNIKLNVGINP</sequence>
<protein>
    <submittedName>
        <fullName evidence="1">Uncharacterized protein</fullName>
    </submittedName>
</protein>
<proteinExistence type="predicted"/>
<keyword evidence="2" id="KW-1185">Reference proteome</keyword>
<accession>K9ERW0</accession>
<comment type="caution">
    <text evidence="1">The sequence shown here is derived from an EMBL/GenBank/DDBJ whole genome shotgun (WGS) entry which is preliminary data.</text>
</comment>
<organism evidence="1 2">
    <name type="scientific">Bacteroides oleiciplenus YIT 12058</name>
    <dbReference type="NCBI Taxonomy" id="742727"/>
    <lineage>
        <taxon>Bacteria</taxon>
        <taxon>Pseudomonadati</taxon>
        <taxon>Bacteroidota</taxon>
        <taxon>Bacteroidia</taxon>
        <taxon>Bacteroidales</taxon>
        <taxon>Bacteroidaceae</taxon>
        <taxon>Bacteroides</taxon>
    </lineage>
</organism>
<evidence type="ECO:0000313" key="1">
    <source>
        <dbReference type="EMBL" id="EKU91885.1"/>
    </source>
</evidence>
<dbReference type="EMBL" id="ADLF01000003">
    <property type="protein sequence ID" value="EKU91885.1"/>
    <property type="molecule type" value="Genomic_DNA"/>
</dbReference>
<dbReference type="AlphaFoldDB" id="K9ERW0"/>
<reference evidence="1 2" key="1">
    <citation type="submission" date="2012-09" db="EMBL/GenBank/DDBJ databases">
        <title>The Genome Sequence of Bacteroides oleiciplenus YIT 12058.</title>
        <authorList>
            <consortium name="The Broad Institute Genome Sequencing Platform"/>
            <person name="Earl A."/>
            <person name="Ward D."/>
            <person name="Feldgarden M."/>
            <person name="Gevers D."/>
            <person name="Morotomi M."/>
            <person name="Walker B."/>
            <person name="Young S.K."/>
            <person name="Zeng Q."/>
            <person name="Gargeya S."/>
            <person name="Fitzgerald M."/>
            <person name="Haas B."/>
            <person name="Abouelleil A."/>
            <person name="Alvarado L."/>
            <person name="Arachchi H.M."/>
            <person name="Berlin A.M."/>
            <person name="Chapman S.B."/>
            <person name="Goldberg J."/>
            <person name="Griggs A."/>
            <person name="Gujja S."/>
            <person name="Hansen M."/>
            <person name="Howarth C."/>
            <person name="Imamovic A."/>
            <person name="Larimer J."/>
            <person name="McCowen C."/>
            <person name="Montmayeur A."/>
            <person name="Murphy C."/>
            <person name="Neiman D."/>
            <person name="Pearson M."/>
            <person name="Priest M."/>
            <person name="Roberts A."/>
            <person name="Saif S."/>
            <person name="Shea T."/>
            <person name="Sisk P."/>
            <person name="Sykes S."/>
            <person name="Wortman J."/>
            <person name="Nusbaum C."/>
            <person name="Birren B."/>
        </authorList>
    </citation>
    <scope>NUCLEOTIDE SEQUENCE [LARGE SCALE GENOMIC DNA]</scope>
    <source>
        <strain evidence="1 2">YIT 12058</strain>
    </source>
</reference>
<name>K9ERW0_9BACE</name>
<gene>
    <name evidence="1" type="ORF">HMPREF9447_00871</name>
</gene>